<evidence type="ECO:0000256" key="5">
    <source>
        <dbReference type="PIRSR" id="PIRSR604294-1"/>
    </source>
</evidence>
<feature type="binding site" evidence="5">
    <location>
        <position position="232"/>
    </location>
    <ligand>
        <name>Fe cation</name>
        <dbReference type="ChEBI" id="CHEBI:24875"/>
        <note>catalytic</note>
    </ligand>
</feature>
<comment type="cofactor">
    <cofactor evidence="5 6">
        <name>Fe(2+)</name>
        <dbReference type="ChEBI" id="CHEBI:29033"/>
    </cofactor>
    <text evidence="5 6">Binds 1 Fe(2+) ion per subunit.</text>
</comment>
<evidence type="ECO:0000256" key="2">
    <source>
        <dbReference type="ARBA" id="ARBA00022723"/>
    </source>
</evidence>
<evidence type="ECO:0000256" key="3">
    <source>
        <dbReference type="ARBA" id="ARBA00023002"/>
    </source>
</evidence>
<dbReference type="GO" id="GO:0046872">
    <property type="term" value="F:metal ion binding"/>
    <property type="evidence" value="ECO:0007669"/>
    <property type="project" value="UniProtKB-KW"/>
</dbReference>
<dbReference type="PANTHER" id="PTHR10543:SF89">
    <property type="entry name" value="CAROTENOID 9,10(9',10')-CLEAVAGE DIOXYGENASE 1"/>
    <property type="match status" value="1"/>
</dbReference>
<dbReference type="KEGG" id="smag:AN936_04740"/>
<reference evidence="7 8" key="1">
    <citation type="journal article" date="2015" name="Genome Announc.">
        <title>Complete Genome Sequence of Polypropylene Glycol- and Polyethylene Glycol-Degrading Sphingopyxis macrogoltabida Strain EY-1.</title>
        <authorList>
            <person name="Ohtsubo Y."/>
            <person name="Nagata Y."/>
            <person name="Numata M."/>
            <person name="Tsuchikane K."/>
            <person name="Hosoyama A."/>
            <person name="Yamazoe A."/>
            <person name="Tsuda M."/>
            <person name="Fujita N."/>
            <person name="Kawai F."/>
        </authorList>
    </citation>
    <scope>NUCLEOTIDE SEQUENCE [LARGE SCALE GENOMIC DNA]</scope>
    <source>
        <strain evidence="7 8">EY-1</strain>
    </source>
</reference>
<accession>A0A0N7GS45</accession>
<dbReference type="PANTHER" id="PTHR10543">
    <property type="entry name" value="BETA-CAROTENE DIOXYGENASE"/>
    <property type="match status" value="1"/>
</dbReference>
<protein>
    <recommendedName>
        <fullName evidence="6">Dioxygenase</fullName>
        <ecNumber evidence="6">1.13.11.-</ecNumber>
    </recommendedName>
</protein>
<evidence type="ECO:0000256" key="1">
    <source>
        <dbReference type="ARBA" id="ARBA00006787"/>
    </source>
</evidence>
<dbReference type="AlphaFoldDB" id="A0A0N7GS45"/>
<proteinExistence type="inferred from homology"/>
<dbReference type="OrthoDB" id="6636843at2"/>
<sequence length="480" mass="52891">MASSVETLIRSAVTKGIVKVADFNRKRLPRPTDAHPYLTGIHKLMTEELTLEALRVDGEIPAALKGRYLRNGPNPAIAPDPASYHWFTGAGMVHGIRIEGGKADWYRNRWVRGSEACAALGEAIPPGPRSDGNDAPNTNVVGFAGRTFAIVEAGGKPVELSDTLETIAHNPFDGTLAGSYTAHPHHDPFANETHAITYAGNNPNQVWHVVLDADAQVIREEAITVADGPSIHDCAITENHVLVFDLPVTFSMKSLLAGYRFPYEWNDAHPARVGLLPRKGRGDEIVWVPVEPCYVFHPANAHETADGKVIVDVVAHETMFARSKRGPDSERSRMERWTIDPVAGTTVRTVVHDHGQEFPRYDERLTTRPYRYVYSVSLPEGEAVEMMIADTRLFRHDLERGTTDTRDFGPGRHPGEFVFVPRSADGAEDDGWLIGLVVDMNDETTDLVILNADDFNGPAQAVVHLPHRVPPGFHGNWVAD</sequence>
<dbReference type="EMBL" id="CP012700">
    <property type="protein sequence ID" value="ALH79691.1"/>
    <property type="molecule type" value="Genomic_DNA"/>
</dbReference>
<dbReference type="GO" id="GO:0016121">
    <property type="term" value="P:carotene catabolic process"/>
    <property type="evidence" value="ECO:0007669"/>
    <property type="project" value="TreeGrafter"/>
</dbReference>
<keyword evidence="2 5" id="KW-0479">Metal-binding</keyword>
<dbReference type="EC" id="1.13.11.-" evidence="6"/>
<keyword evidence="4 5" id="KW-0408">Iron</keyword>
<dbReference type="GO" id="GO:0010436">
    <property type="term" value="F:carotenoid dioxygenase activity"/>
    <property type="evidence" value="ECO:0007669"/>
    <property type="project" value="TreeGrafter"/>
</dbReference>
<evidence type="ECO:0000313" key="7">
    <source>
        <dbReference type="EMBL" id="ALH79691.1"/>
    </source>
</evidence>
<comment type="similarity">
    <text evidence="1 6">Belongs to the carotenoid oxygenase family.</text>
</comment>
<gene>
    <name evidence="7" type="ORF">AN936_04740</name>
</gene>
<dbReference type="Pfam" id="PF03055">
    <property type="entry name" value="RPE65"/>
    <property type="match status" value="1"/>
</dbReference>
<dbReference type="Proteomes" id="UP000058074">
    <property type="component" value="Chromosome"/>
</dbReference>
<name>A0A0N7GS45_SPHMC</name>
<dbReference type="InterPro" id="IPR004294">
    <property type="entry name" value="Carotenoid_Oase"/>
</dbReference>
<dbReference type="RefSeq" id="WP_054587127.1">
    <property type="nucleotide sequence ID" value="NZ_CP012700.1"/>
</dbReference>
<feature type="binding site" evidence="5">
    <location>
        <position position="297"/>
    </location>
    <ligand>
        <name>Fe cation</name>
        <dbReference type="ChEBI" id="CHEBI:24875"/>
        <note>catalytic</note>
    </ligand>
</feature>
<evidence type="ECO:0000256" key="6">
    <source>
        <dbReference type="RuleBase" id="RU364048"/>
    </source>
</evidence>
<feature type="binding site" evidence="5">
    <location>
        <position position="474"/>
    </location>
    <ligand>
        <name>Fe cation</name>
        <dbReference type="ChEBI" id="CHEBI:24875"/>
        <note>catalytic</note>
    </ligand>
</feature>
<keyword evidence="6" id="KW-0223">Dioxygenase</keyword>
<evidence type="ECO:0000313" key="8">
    <source>
        <dbReference type="Proteomes" id="UP000058074"/>
    </source>
</evidence>
<keyword evidence="3 6" id="KW-0560">Oxidoreductase</keyword>
<dbReference type="PATRIC" id="fig|33050.5.peg.978"/>
<organism evidence="7 8">
    <name type="scientific">Sphingopyxis macrogoltabida</name>
    <name type="common">Sphingomonas macrogoltabidus</name>
    <dbReference type="NCBI Taxonomy" id="33050"/>
    <lineage>
        <taxon>Bacteria</taxon>
        <taxon>Pseudomonadati</taxon>
        <taxon>Pseudomonadota</taxon>
        <taxon>Alphaproteobacteria</taxon>
        <taxon>Sphingomonadales</taxon>
        <taxon>Sphingomonadaceae</taxon>
        <taxon>Sphingopyxis</taxon>
    </lineage>
</organism>
<feature type="binding site" evidence="5">
    <location>
        <position position="183"/>
    </location>
    <ligand>
        <name>Fe cation</name>
        <dbReference type="ChEBI" id="CHEBI:24875"/>
        <note>catalytic</note>
    </ligand>
</feature>
<evidence type="ECO:0000256" key="4">
    <source>
        <dbReference type="ARBA" id="ARBA00023004"/>
    </source>
</evidence>